<reference evidence="2" key="1">
    <citation type="submission" date="2019-09" db="UniProtKB">
        <authorList>
            <consortium name="WormBaseParasite"/>
        </authorList>
    </citation>
    <scope>IDENTIFICATION</scope>
</reference>
<keyword evidence="1" id="KW-1185">Reference proteome</keyword>
<name>A0A183F9B8_HELPZ</name>
<organism evidence="1 2">
    <name type="scientific">Heligmosomoides polygyrus</name>
    <name type="common">Parasitic roundworm</name>
    <dbReference type="NCBI Taxonomy" id="6339"/>
    <lineage>
        <taxon>Eukaryota</taxon>
        <taxon>Metazoa</taxon>
        <taxon>Ecdysozoa</taxon>
        <taxon>Nematoda</taxon>
        <taxon>Chromadorea</taxon>
        <taxon>Rhabditida</taxon>
        <taxon>Rhabditina</taxon>
        <taxon>Rhabditomorpha</taxon>
        <taxon>Strongyloidea</taxon>
        <taxon>Heligmosomidae</taxon>
        <taxon>Heligmosomoides</taxon>
    </lineage>
</organism>
<dbReference type="Proteomes" id="UP000050761">
    <property type="component" value="Unassembled WGS sequence"/>
</dbReference>
<evidence type="ECO:0000313" key="2">
    <source>
        <dbReference type="WBParaSite" id="HPBE_0000276001-mRNA-1"/>
    </source>
</evidence>
<sequence>LPVLYQAIDLSGTVLNLVKTKYYFMTTAVNNQKQGMANLRNTPISESQIASLEPQLRQLVARLQYVVSNPSALDNLSFSDGTEVIGGLATLRKILPPNINDFNAKLSQIGIYNMISQAIAQIYVIVSKVGL</sequence>
<dbReference type="WBParaSite" id="HPBE_0000276001-mRNA-1">
    <property type="protein sequence ID" value="HPBE_0000276001-mRNA-1"/>
    <property type="gene ID" value="HPBE_0000276001"/>
</dbReference>
<evidence type="ECO:0000313" key="1">
    <source>
        <dbReference type="Proteomes" id="UP000050761"/>
    </source>
</evidence>
<proteinExistence type="predicted"/>
<dbReference type="AlphaFoldDB" id="A0A183F9B8"/>
<accession>A0A183F9B8</accession>
<protein>
    <submittedName>
        <fullName evidence="2">Fusion glycoprotein F0</fullName>
    </submittedName>
</protein>